<accession>I2H5D6</accession>
<dbReference type="RefSeq" id="XP_004181107.1">
    <property type="nucleotide sequence ID" value="XM_004181059.1"/>
</dbReference>
<evidence type="ECO:0000256" key="2">
    <source>
        <dbReference type="ARBA" id="ARBA00022483"/>
    </source>
</evidence>
<dbReference type="Pfam" id="PF08596">
    <property type="entry name" value="Lgl_C"/>
    <property type="match status" value="1"/>
</dbReference>
<dbReference type="eggNOG" id="KOG1983">
    <property type="taxonomic scope" value="Eukaryota"/>
</dbReference>
<evidence type="ECO:0000313" key="5">
    <source>
        <dbReference type="Proteomes" id="UP000002866"/>
    </source>
</evidence>
<dbReference type="EMBL" id="HE806321">
    <property type="protein sequence ID" value="CCH61588.1"/>
    <property type="molecule type" value="Genomic_DNA"/>
</dbReference>
<dbReference type="Gene3D" id="2.130.10.10">
    <property type="entry name" value="YVTN repeat-like/Quinoprotein amine dehydrogenase"/>
    <property type="match status" value="2"/>
</dbReference>
<dbReference type="GO" id="GO:0005886">
    <property type="term" value="C:plasma membrane"/>
    <property type="evidence" value="ECO:0007669"/>
    <property type="project" value="TreeGrafter"/>
</dbReference>
<reference evidence="4 5" key="1">
    <citation type="journal article" date="2011" name="Proc. Natl. Acad. Sci. U.S.A.">
        <title>Evolutionary erosion of yeast sex chromosomes by mating-type switching accidents.</title>
        <authorList>
            <person name="Gordon J.L."/>
            <person name="Armisen D."/>
            <person name="Proux-Wera E."/>
            <person name="Oheigeartaigh S.S."/>
            <person name="Byrne K.P."/>
            <person name="Wolfe K.H."/>
        </authorList>
    </citation>
    <scope>NUCLEOTIDE SEQUENCE [LARGE SCALE GENOMIC DNA]</scope>
    <source>
        <strain evidence="5">ATCC 34711 / CBS 6284 / DSM 70876 / NBRC 10599 / NRRL Y-10934 / UCD 77-7</strain>
    </source>
</reference>
<evidence type="ECO:0000256" key="1">
    <source>
        <dbReference type="ARBA" id="ARBA00008070"/>
    </source>
</evidence>
<dbReference type="FunCoup" id="I2H5D6">
    <property type="interactions" value="170"/>
</dbReference>
<evidence type="ECO:0000313" key="4">
    <source>
        <dbReference type="EMBL" id="CCH61588.1"/>
    </source>
</evidence>
<dbReference type="GO" id="GO:0005737">
    <property type="term" value="C:cytoplasm"/>
    <property type="evidence" value="ECO:0007669"/>
    <property type="project" value="TreeGrafter"/>
</dbReference>
<dbReference type="PANTHER" id="PTHR10241:SF25">
    <property type="entry name" value="TOMOSYN, ISOFORM C"/>
    <property type="match status" value="1"/>
</dbReference>
<dbReference type="OMA" id="QIYVFGQ"/>
<dbReference type="Proteomes" id="UP000002866">
    <property type="component" value="Chromosome 6"/>
</dbReference>
<dbReference type="GO" id="GO:0019905">
    <property type="term" value="F:syntaxin binding"/>
    <property type="evidence" value="ECO:0007669"/>
    <property type="project" value="TreeGrafter"/>
</dbReference>
<dbReference type="GO" id="GO:0045159">
    <property type="term" value="F:myosin II binding"/>
    <property type="evidence" value="ECO:0007669"/>
    <property type="project" value="TreeGrafter"/>
</dbReference>
<protein>
    <recommendedName>
        <fullName evidence="3">Lethal giant larvae (Lgl)-like C-terminal domain-containing protein</fullName>
    </recommendedName>
</protein>
<proteinExistence type="inferred from homology"/>
<dbReference type="STRING" id="1071380.I2H5D6"/>
<gene>
    <name evidence="4" type="primary">TBLA0F00440</name>
    <name evidence="4" type="ORF">TBLA_0F00440</name>
</gene>
<dbReference type="SMART" id="SM00320">
    <property type="entry name" value="WD40"/>
    <property type="match status" value="4"/>
</dbReference>
<dbReference type="AlphaFoldDB" id="I2H5D6"/>
<dbReference type="GO" id="GO:0006887">
    <property type="term" value="P:exocytosis"/>
    <property type="evidence" value="ECO:0007669"/>
    <property type="project" value="UniProtKB-KW"/>
</dbReference>
<dbReference type="PANTHER" id="PTHR10241">
    <property type="entry name" value="LETHAL 2 GIANT LARVAE PROTEIN"/>
    <property type="match status" value="1"/>
</dbReference>
<evidence type="ECO:0000259" key="3">
    <source>
        <dbReference type="Pfam" id="PF08596"/>
    </source>
</evidence>
<name>I2H5D6_HENB6</name>
<dbReference type="KEGG" id="tbl:TBLA_0F00440"/>
<dbReference type="GeneID" id="14496690"/>
<dbReference type="GO" id="GO:0006893">
    <property type="term" value="P:Golgi to plasma membrane transport"/>
    <property type="evidence" value="ECO:0007669"/>
    <property type="project" value="TreeGrafter"/>
</dbReference>
<dbReference type="HOGENOM" id="CLU_006030_0_0_1"/>
<dbReference type="InterPro" id="IPR001680">
    <property type="entry name" value="WD40_rpt"/>
</dbReference>
<organism evidence="4 5">
    <name type="scientific">Henningerozyma blattae (strain ATCC 34711 / CBS 6284 / DSM 70876 / NBRC 10599 / NRRL Y-10934 / UCD 77-7)</name>
    <name type="common">Yeast</name>
    <name type="synonym">Tetrapisispora blattae</name>
    <dbReference type="NCBI Taxonomy" id="1071380"/>
    <lineage>
        <taxon>Eukaryota</taxon>
        <taxon>Fungi</taxon>
        <taxon>Dikarya</taxon>
        <taxon>Ascomycota</taxon>
        <taxon>Saccharomycotina</taxon>
        <taxon>Saccharomycetes</taxon>
        <taxon>Saccharomycetales</taxon>
        <taxon>Saccharomycetaceae</taxon>
        <taxon>Henningerozyma</taxon>
    </lineage>
</organism>
<dbReference type="OrthoDB" id="19944at2759"/>
<sequence>MFKNKHFKNVPNSIRNSKFLPSNISNNSSSSSSIKSVRSSNKSINIPSNFFRLSNISTFGFIGKPVCSAFDFSQSLLATATESGDIYIFGKQNVEALLTVEKKIFVKHMSFVKGVYLVIVDSSNILTVYSLYSQKIIDTAFTPTKITCIETDPSIDWVLLGLEDGTIMIYDVDRNTMTENKIENFQKTKYFPSKKISPIVSLQWNPRDLGTILISYDSVTIIYSFIDRSIKQDFIYSLPPGAPGGELSKNQCVERFPKVIQSVYNPNSLNILTVHQDNSLVFWDANTGQLIQARTCFEIDIHVPQPRSTPLNHVPAVPQISKVLWICREDPEYTSLLVYMKPINNFYGKPTNSEQSFMILDLDHTPLYSISSYENMSIYYANQQNQKILPLDHDRLIVDILPLPRASPYFHGCHDPEIVMLTFDDGEIETMLYPSGLFTQRASLFPQSFCWVRPTVSNVSAISIPQKLWLGMTTALQNNKSECILHGGFPKKKNVRATEYTPAILTGHSNGSVRIWDASKNDTSIFEVNCRSILNLSADVSINQISFSPDTLELTVSMDTGDVLLLKFQNNEYFNDHNELNNPLNYQKFSLSGNKNSLVDVRFRSPPNIPIGFMPIVALHAQKGKTSAIKNSDVGFVALAYLTGSLIIIDRRSPKIIFLDNIRKFVSKSSSCITAIDFSIMEYGEDGYSSIMLLCGTDGGSLLIFKILPDRTSGHHITFVEEIKSNHLDPIKYIGTFSSTGLHCTATLHKMNELGKGIAIQGYVCTVGEREVRLLCVGKSKNCHEQFKGQIAVSRLCSIPYFDSNNNKRFSTVLVLLFYSGDVKVLSVPNLDDIRTFILPCTISAKYISSSSIMKNGDILLRCSQTQCNVYTIINELATGITKQRSIVSNDQVIKDVLYNPSARIPFRPQVNSLQWVRGTVYTSAEQLDQILGGPRRTPSKNKESIMALGSLTLTKGADEKRVKPSDFKTNAQLKHSARHPTYNAMRNASRALESTWYDIEGGINEYATALGQSMSDTMEDTSKDIMKDFVGI</sequence>
<feature type="domain" description="Lethal giant larvae (Lgl)-like C-terminal" evidence="3">
    <location>
        <begin position="540"/>
        <end position="941"/>
    </location>
</feature>
<dbReference type="InterPro" id="IPR013905">
    <property type="entry name" value="Lgl_C_dom"/>
</dbReference>
<dbReference type="SUPFAM" id="SSF50978">
    <property type="entry name" value="WD40 repeat-like"/>
    <property type="match status" value="2"/>
</dbReference>
<keyword evidence="5" id="KW-1185">Reference proteome</keyword>
<dbReference type="InParanoid" id="I2H5D6"/>
<dbReference type="GO" id="GO:0005096">
    <property type="term" value="F:GTPase activator activity"/>
    <property type="evidence" value="ECO:0007669"/>
    <property type="project" value="TreeGrafter"/>
</dbReference>
<comment type="similarity">
    <text evidence="1">Belongs to the WD repeat L(2)GL family.</text>
</comment>
<dbReference type="InterPro" id="IPR036322">
    <property type="entry name" value="WD40_repeat_dom_sf"/>
</dbReference>
<keyword evidence="2" id="KW-0268">Exocytosis</keyword>
<dbReference type="InterPro" id="IPR015943">
    <property type="entry name" value="WD40/YVTN_repeat-like_dom_sf"/>
</dbReference>